<dbReference type="OrthoDB" id="5800476at2759"/>
<keyword evidence="5" id="KW-0808">Transferase</keyword>
<evidence type="ECO:0000259" key="6">
    <source>
        <dbReference type="PROSITE" id="PS50011"/>
    </source>
</evidence>
<dbReference type="PROSITE" id="PS00107">
    <property type="entry name" value="PROTEIN_KINASE_ATP"/>
    <property type="match status" value="1"/>
</dbReference>
<dbReference type="PROSITE" id="PS50011">
    <property type="entry name" value="PROTEIN_KINASE_DOM"/>
    <property type="match status" value="1"/>
</dbReference>
<dbReference type="InterPro" id="IPR050235">
    <property type="entry name" value="CK1_Ser-Thr_kinase"/>
</dbReference>
<dbReference type="InParanoid" id="S8FIA1"/>
<dbReference type="eggNOG" id="KOG1163">
    <property type="taxonomic scope" value="Eukaryota"/>
</dbReference>
<dbReference type="InterPro" id="IPR011009">
    <property type="entry name" value="Kinase-like_dom_sf"/>
</dbReference>
<dbReference type="EMBL" id="KE504169">
    <property type="protein sequence ID" value="EPS98119.1"/>
    <property type="molecule type" value="Genomic_DNA"/>
</dbReference>
<feature type="domain" description="Protein kinase" evidence="6">
    <location>
        <begin position="10"/>
        <end position="272"/>
    </location>
</feature>
<dbReference type="GO" id="GO:0005524">
    <property type="term" value="F:ATP binding"/>
    <property type="evidence" value="ECO:0007669"/>
    <property type="project" value="UniProtKB-UniRule"/>
</dbReference>
<sequence length="272" mass="31110">MEHGIIAGRYHLLELVGEGSFGQVYRANDPLFHCDIAVKVEYDHDNIPSSQLENESNIYRELKYSSGFPIVYGFGRADGMSYLAMDLLGPSLATLFHICGRRFSLKTTCNVGLQVVDRLEALHAKGYVHRDVKPENLVIGDEQNMDTIYLVDLGLLTSYRDPYSGEHISEFHDDDDYLMGTPLYYSVNRHYGIPHTRRDDLISLLYLMLYLKRGSLPWQGRTSQVMASMKVKAKIIQLCKGFPASFSVFAEYVTHLQFDSRPNYAHIRKLLR</sequence>
<evidence type="ECO:0000256" key="2">
    <source>
        <dbReference type="ARBA" id="ARBA00022741"/>
    </source>
</evidence>
<dbReference type="GO" id="GO:0004674">
    <property type="term" value="F:protein serine/threonine kinase activity"/>
    <property type="evidence" value="ECO:0007669"/>
    <property type="project" value="UniProtKB-KW"/>
</dbReference>
<dbReference type="PROSITE" id="PS00108">
    <property type="entry name" value="PROTEIN_KINASE_ST"/>
    <property type="match status" value="1"/>
</dbReference>
<dbReference type="Gene3D" id="1.10.510.10">
    <property type="entry name" value="Transferase(Phosphotransferase) domain 1"/>
    <property type="match status" value="1"/>
</dbReference>
<gene>
    <name evidence="7" type="ORF">FOMPIDRAFT_1080910</name>
</gene>
<dbReference type="InterPro" id="IPR000719">
    <property type="entry name" value="Prot_kinase_dom"/>
</dbReference>
<evidence type="ECO:0000313" key="7">
    <source>
        <dbReference type="EMBL" id="EPS98119.1"/>
    </source>
</evidence>
<keyword evidence="8" id="KW-1185">Reference proteome</keyword>
<proteinExistence type="inferred from homology"/>
<dbReference type="STRING" id="743788.S8FIA1"/>
<dbReference type="SMART" id="SM00220">
    <property type="entry name" value="S_TKc"/>
    <property type="match status" value="1"/>
</dbReference>
<dbReference type="HOGENOM" id="CLU_019279_2_0_1"/>
<organism evidence="7 8">
    <name type="scientific">Fomitopsis schrenkii</name>
    <name type="common">Brown rot fungus</name>
    <dbReference type="NCBI Taxonomy" id="2126942"/>
    <lineage>
        <taxon>Eukaryota</taxon>
        <taxon>Fungi</taxon>
        <taxon>Dikarya</taxon>
        <taxon>Basidiomycota</taxon>
        <taxon>Agaricomycotina</taxon>
        <taxon>Agaricomycetes</taxon>
        <taxon>Polyporales</taxon>
        <taxon>Fomitopsis</taxon>
    </lineage>
</organism>
<evidence type="ECO:0000313" key="8">
    <source>
        <dbReference type="Proteomes" id="UP000015241"/>
    </source>
</evidence>
<evidence type="ECO:0000256" key="5">
    <source>
        <dbReference type="RuleBase" id="RU000304"/>
    </source>
</evidence>
<dbReference type="Proteomes" id="UP000015241">
    <property type="component" value="Unassembled WGS sequence"/>
</dbReference>
<feature type="binding site" evidence="4">
    <location>
        <position position="39"/>
    </location>
    <ligand>
        <name>ATP</name>
        <dbReference type="ChEBI" id="CHEBI:30616"/>
    </ligand>
</feature>
<evidence type="ECO:0000256" key="3">
    <source>
        <dbReference type="ARBA" id="ARBA00022840"/>
    </source>
</evidence>
<feature type="non-terminal residue" evidence="7">
    <location>
        <position position="272"/>
    </location>
</feature>
<dbReference type="EC" id="2.7.11.1" evidence="1"/>
<protein>
    <recommendedName>
        <fullName evidence="1">non-specific serine/threonine protein kinase</fullName>
        <ecNumber evidence="1">2.7.11.1</ecNumber>
    </recommendedName>
</protein>
<accession>S8FIA1</accession>
<reference evidence="7 8" key="1">
    <citation type="journal article" date="2012" name="Science">
        <title>The Paleozoic origin of enzymatic lignin decomposition reconstructed from 31 fungal genomes.</title>
        <authorList>
            <person name="Floudas D."/>
            <person name="Binder M."/>
            <person name="Riley R."/>
            <person name="Barry K."/>
            <person name="Blanchette R.A."/>
            <person name="Henrissat B."/>
            <person name="Martinez A.T."/>
            <person name="Otillar R."/>
            <person name="Spatafora J.W."/>
            <person name="Yadav J.S."/>
            <person name="Aerts A."/>
            <person name="Benoit I."/>
            <person name="Boyd A."/>
            <person name="Carlson A."/>
            <person name="Copeland A."/>
            <person name="Coutinho P.M."/>
            <person name="de Vries R.P."/>
            <person name="Ferreira P."/>
            <person name="Findley K."/>
            <person name="Foster B."/>
            <person name="Gaskell J."/>
            <person name="Glotzer D."/>
            <person name="Gorecki P."/>
            <person name="Heitman J."/>
            <person name="Hesse C."/>
            <person name="Hori C."/>
            <person name="Igarashi K."/>
            <person name="Jurgens J.A."/>
            <person name="Kallen N."/>
            <person name="Kersten P."/>
            <person name="Kohler A."/>
            <person name="Kuees U."/>
            <person name="Kumar T.K.A."/>
            <person name="Kuo A."/>
            <person name="LaButti K."/>
            <person name="Larrondo L.F."/>
            <person name="Lindquist E."/>
            <person name="Ling A."/>
            <person name="Lombard V."/>
            <person name="Lucas S."/>
            <person name="Lundell T."/>
            <person name="Martin R."/>
            <person name="McLaughlin D.J."/>
            <person name="Morgenstern I."/>
            <person name="Morin E."/>
            <person name="Murat C."/>
            <person name="Nagy L.G."/>
            <person name="Nolan M."/>
            <person name="Ohm R.A."/>
            <person name="Patyshakuliyeva A."/>
            <person name="Rokas A."/>
            <person name="Ruiz-Duenas F.J."/>
            <person name="Sabat G."/>
            <person name="Salamov A."/>
            <person name="Samejima M."/>
            <person name="Schmutz J."/>
            <person name="Slot J.C."/>
            <person name="St John F."/>
            <person name="Stenlid J."/>
            <person name="Sun H."/>
            <person name="Sun S."/>
            <person name="Syed K."/>
            <person name="Tsang A."/>
            <person name="Wiebenga A."/>
            <person name="Young D."/>
            <person name="Pisabarro A."/>
            <person name="Eastwood D.C."/>
            <person name="Martin F."/>
            <person name="Cullen D."/>
            <person name="Grigoriev I.V."/>
            <person name="Hibbett D.S."/>
        </authorList>
    </citation>
    <scope>NUCLEOTIDE SEQUENCE</scope>
    <source>
        <strain evidence="8">FP-58527</strain>
    </source>
</reference>
<dbReference type="SUPFAM" id="SSF56112">
    <property type="entry name" value="Protein kinase-like (PK-like)"/>
    <property type="match status" value="1"/>
</dbReference>
<dbReference type="InterPro" id="IPR017441">
    <property type="entry name" value="Protein_kinase_ATP_BS"/>
</dbReference>
<comment type="similarity">
    <text evidence="5">Belongs to the protein kinase superfamily.</text>
</comment>
<dbReference type="AlphaFoldDB" id="S8FIA1"/>
<keyword evidence="3 4" id="KW-0067">ATP-binding</keyword>
<dbReference type="Pfam" id="PF00069">
    <property type="entry name" value="Pkinase"/>
    <property type="match status" value="1"/>
</dbReference>
<name>S8FIA1_FOMSC</name>
<dbReference type="PANTHER" id="PTHR11909">
    <property type="entry name" value="CASEIN KINASE-RELATED"/>
    <property type="match status" value="1"/>
</dbReference>
<evidence type="ECO:0000256" key="1">
    <source>
        <dbReference type="ARBA" id="ARBA00012513"/>
    </source>
</evidence>
<evidence type="ECO:0000256" key="4">
    <source>
        <dbReference type="PROSITE-ProRule" id="PRU10141"/>
    </source>
</evidence>
<keyword evidence="5" id="KW-0723">Serine/threonine-protein kinase</keyword>
<dbReference type="InterPro" id="IPR008271">
    <property type="entry name" value="Ser/Thr_kinase_AS"/>
</dbReference>
<keyword evidence="2 4" id="KW-0547">Nucleotide-binding</keyword>
<keyword evidence="5" id="KW-0418">Kinase</keyword>